<evidence type="ECO:0000313" key="2">
    <source>
        <dbReference type="Proteomes" id="UP000233469"/>
    </source>
</evidence>
<reference evidence="1 2" key="2">
    <citation type="submission" date="2017-10" db="EMBL/GenBank/DDBJ databases">
        <title>Extensive intraspecific genome diversity in a model arbuscular mycorrhizal fungus.</title>
        <authorList>
            <person name="Chen E.C.H."/>
            <person name="Morin E."/>
            <person name="Baudet D."/>
            <person name="Noel J."/>
            <person name="Ndikumana S."/>
            <person name="Charron P."/>
            <person name="St-Onge C."/>
            <person name="Giorgi J."/>
            <person name="Grigoriev I.V."/>
            <person name="Roux C."/>
            <person name="Martin F.M."/>
            <person name="Corradi N."/>
        </authorList>
    </citation>
    <scope>NUCLEOTIDE SEQUENCE [LARGE SCALE GENOMIC DNA]</scope>
    <source>
        <strain evidence="1 2">C2</strain>
    </source>
</reference>
<comment type="caution">
    <text evidence="1">The sequence shown here is derived from an EMBL/GenBank/DDBJ whole genome shotgun (WGS) entry which is preliminary data.</text>
</comment>
<dbReference type="EMBL" id="LLXL01003517">
    <property type="protein sequence ID" value="PKK58569.1"/>
    <property type="molecule type" value="Genomic_DNA"/>
</dbReference>
<dbReference type="Proteomes" id="UP000233469">
    <property type="component" value="Unassembled WGS sequence"/>
</dbReference>
<dbReference type="VEuPathDB" id="FungiDB:FUN_008591"/>
<organism evidence="1 2">
    <name type="scientific">Rhizophagus irregularis</name>
    <dbReference type="NCBI Taxonomy" id="588596"/>
    <lineage>
        <taxon>Eukaryota</taxon>
        <taxon>Fungi</taxon>
        <taxon>Fungi incertae sedis</taxon>
        <taxon>Mucoromycota</taxon>
        <taxon>Glomeromycotina</taxon>
        <taxon>Glomeromycetes</taxon>
        <taxon>Glomerales</taxon>
        <taxon>Glomeraceae</taxon>
        <taxon>Rhizophagus</taxon>
    </lineage>
</organism>
<dbReference type="VEuPathDB" id="FungiDB:RhiirA1_430342"/>
<accession>A0A2N1MAD1</accession>
<sequence length="172" mass="19763">MAWSRNKKKKKVDSKKVYEEENNLKEFTESDIKDKLRGEKMIPQFPLEDYFKAKETNIQDIHVFIVSTSTGGRPTLLKYNLPRSNENHEPITQVSNVQSTIAEAKNNLLIFLGISGYEKMRTWGLYFVAFRKGNGGSADIEKIQTYLEIKMTKDFEQNCKSALGIMRSAILS</sequence>
<proteinExistence type="predicted"/>
<dbReference type="AlphaFoldDB" id="A0A2N1MAD1"/>
<protein>
    <submittedName>
        <fullName evidence="1">Uncharacterized protein</fullName>
    </submittedName>
</protein>
<name>A0A2N1MAD1_9GLOM</name>
<gene>
    <name evidence="1" type="ORF">RhiirC2_720420</name>
</gene>
<reference evidence="1 2" key="1">
    <citation type="submission" date="2016-04" db="EMBL/GenBank/DDBJ databases">
        <title>Genome analyses suggest a sexual origin of heterokaryosis in a supposedly ancient asexual fungus.</title>
        <authorList>
            <person name="Ropars J."/>
            <person name="Sedzielewska K."/>
            <person name="Noel J."/>
            <person name="Charron P."/>
            <person name="Farinelli L."/>
            <person name="Marton T."/>
            <person name="Kruger M."/>
            <person name="Pelin A."/>
            <person name="Brachmann A."/>
            <person name="Corradi N."/>
        </authorList>
    </citation>
    <scope>NUCLEOTIDE SEQUENCE [LARGE SCALE GENOMIC DNA]</scope>
    <source>
        <strain evidence="1 2">C2</strain>
    </source>
</reference>
<evidence type="ECO:0000313" key="1">
    <source>
        <dbReference type="EMBL" id="PKK58569.1"/>
    </source>
</evidence>